<evidence type="ECO:0000259" key="4">
    <source>
        <dbReference type="PROSITE" id="PS51832"/>
    </source>
</evidence>
<reference evidence="5 6" key="1">
    <citation type="submission" date="2022-07" db="EMBL/GenBank/DDBJ databases">
        <title>Methylomonas rivi sp. nov., Methylomonas rosea sp. nov., Methylomonas aureus sp. nov. and Methylomonas subterranea sp. nov., four novel methanotrophs isolated from a freshwater creek and the deep terrestrial subsurface.</title>
        <authorList>
            <person name="Abin C."/>
            <person name="Sankaranarayanan K."/>
            <person name="Garner C."/>
            <person name="Sindelar R."/>
            <person name="Kotary K."/>
            <person name="Garner R."/>
            <person name="Barclay S."/>
            <person name="Lawson P."/>
            <person name="Krumholz L."/>
        </authorList>
    </citation>
    <scope>NUCLEOTIDE SEQUENCE [LARGE SCALE GENOMIC DNA]</scope>
    <source>
        <strain evidence="5 6">WSC-7</strain>
    </source>
</reference>
<sequence>MPHGPILIVDDEPSNLAILRQILQKDYSLRFAVNGPEALELVNKVRPSLILLDIQMPGMDGYQVCRALKADPKLESIPVIFVTSLAESGKEKEGFAIGCVDYLTKPVSADIVLARVKTHLSLIRATKLEDSYHKAIYMLGKAGHYNDTDTGLHIWRMAAYSRKLAEALAWDAEQCELLEYAAAMHDTGKIGIPDSILRKPGKLDADEWDIMKTHTQIGYEILSTSQSPLFDLAAEIALHHHEKWDGSGYPFGLSGLSIPESARIVAIADVFDALSMTRPYKNAWALDDILNFLKQGAGQHFDPKFIDCFMTILPEIMKTKANWEMREREAKFEALQISKPPA</sequence>
<dbReference type="Pfam" id="PF00072">
    <property type="entry name" value="Response_reg"/>
    <property type="match status" value="1"/>
</dbReference>
<evidence type="ECO:0000256" key="1">
    <source>
        <dbReference type="PROSITE-ProRule" id="PRU00169"/>
    </source>
</evidence>
<evidence type="ECO:0000259" key="2">
    <source>
        <dbReference type="PROSITE" id="PS50110"/>
    </source>
</evidence>
<protein>
    <submittedName>
        <fullName evidence="5">Response regulator</fullName>
    </submittedName>
</protein>
<evidence type="ECO:0000313" key="6">
    <source>
        <dbReference type="Proteomes" id="UP001524570"/>
    </source>
</evidence>
<keyword evidence="1" id="KW-0597">Phosphoprotein</keyword>
<feature type="domain" description="HD-GYP" evidence="4">
    <location>
        <begin position="128"/>
        <end position="325"/>
    </location>
</feature>
<organism evidence="5 6">
    <name type="scientific">Methylomonas rosea</name>
    <dbReference type="NCBI Taxonomy" id="2952227"/>
    <lineage>
        <taxon>Bacteria</taxon>
        <taxon>Pseudomonadati</taxon>
        <taxon>Pseudomonadota</taxon>
        <taxon>Gammaproteobacteria</taxon>
        <taxon>Methylococcales</taxon>
        <taxon>Methylococcaceae</taxon>
        <taxon>Methylomonas</taxon>
    </lineage>
</organism>
<dbReference type="PROSITE" id="PS51831">
    <property type="entry name" value="HD"/>
    <property type="match status" value="1"/>
</dbReference>
<keyword evidence="6" id="KW-1185">Reference proteome</keyword>
<feature type="domain" description="Response regulatory" evidence="2">
    <location>
        <begin position="5"/>
        <end position="120"/>
    </location>
</feature>
<dbReference type="PANTHER" id="PTHR45228:SF5">
    <property type="entry name" value="CYCLIC DI-GMP PHOSPHODIESTERASE VC_1348-RELATED"/>
    <property type="match status" value="1"/>
</dbReference>
<proteinExistence type="predicted"/>
<dbReference type="PROSITE" id="PS50110">
    <property type="entry name" value="RESPONSE_REGULATORY"/>
    <property type="match status" value="1"/>
</dbReference>
<dbReference type="InterPro" id="IPR052020">
    <property type="entry name" value="Cyclic_di-GMP/3'3'-cGAMP_PDE"/>
</dbReference>
<accession>A0ABT1TRF9</accession>
<dbReference type="SUPFAM" id="SSF52172">
    <property type="entry name" value="CheY-like"/>
    <property type="match status" value="1"/>
</dbReference>
<dbReference type="Proteomes" id="UP001524570">
    <property type="component" value="Unassembled WGS sequence"/>
</dbReference>
<dbReference type="SMART" id="SM00448">
    <property type="entry name" value="REC"/>
    <property type="match status" value="1"/>
</dbReference>
<feature type="modified residue" description="4-aspartylphosphate" evidence="1">
    <location>
        <position position="53"/>
    </location>
</feature>
<dbReference type="CDD" id="cd00077">
    <property type="entry name" value="HDc"/>
    <property type="match status" value="1"/>
</dbReference>
<dbReference type="InterPro" id="IPR003607">
    <property type="entry name" value="HD/PDEase_dom"/>
</dbReference>
<dbReference type="SUPFAM" id="SSF109604">
    <property type="entry name" value="HD-domain/PDEase-like"/>
    <property type="match status" value="1"/>
</dbReference>
<feature type="domain" description="HD" evidence="3">
    <location>
        <begin position="150"/>
        <end position="274"/>
    </location>
</feature>
<dbReference type="SMART" id="SM00471">
    <property type="entry name" value="HDc"/>
    <property type="match status" value="1"/>
</dbReference>
<evidence type="ECO:0000259" key="3">
    <source>
        <dbReference type="PROSITE" id="PS51831"/>
    </source>
</evidence>
<dbReference type="PROSITE" id="PS51832">
    <property type="entry name" value="HD_GYP"/>
    <property type="match status" value="1"/>
</dbReference>
<comment type="caution">
    <text evidence="5">The sequence shown here is derived from an EMBL/GenBank/DDBJ whole genome shotgun (WGS) entry which is preliminary data.</text>
</comment>
<dbReference type="InterPro" id="IPR011006">
    <property type="entry name" value="CheY-like_superfamily"/>
</dbReference>
<dbReference type="Pfam" id="PF13487">
    <property type="entry name" value="HD_5"/>
    <property type="match status" value="1"/>
</dbReference>
<dbReference type="EMBL" id="JANIBL010000016">
    <property type="protein sequence ID" value="MCQ8117188.1"/>
    <property type="molecule type" value="Genomic_DNA"/>
</dbReference>
<dbReference type="PANTHER" id="PTHR45228">
    <property type="entry name" value="CYCLIC DI-GMP PHOSPHODIESTERASE TM_0186-RELATED"/>
    <property type="match status" value="1"/>
</dbReference>
<dbReference type="RefSeq" id="WP_256606347.1">
    <property type="nucleotide sequence ID" value="NZ_JANIBL010000016.1"/>
</dbReference>
<gene>
    <name evidence="5" type="ORF">NP589_07110</name>
</gene>
<dbReference type="Gene3D" id="1.10.3210.10">
    <property type="entry name" value="Hypothetical protein af1432"/>
    <property type="match status" value="1"/>
</dbReference>
<dbReference type="InterPro" id="IPR006674">
    <property type="entry name" value="HD_domain"/>
</dbReference>
<evidence type="ECO:0000313" key="5">
    <source>
        <dbReference type="EMBL" id="MCQ8117188.1"/>
    </source>
</evidence>
<name>A0ABT1TRF9_9GAMM</name>
<dbReference type="InterPro" id="IPR037522">
    <property type="entry name" value="HD_GYP_dom"/>
</dbReference>
<dbReference type="InterPro" id="IPR001789">
    <property type="entry name" value="Sig_transdc_resp-reg_receiver"/>
</dbReference>
<dbReference type="Gene3D" id="3.40.50.2300">
    <property type="match status" value="1"/>
</dbReference>